<protein>
    <recommendedName>
        <fullName evidence="4">Secreted protein</fullName>
    </recommendedName>
</protein>
<feature type="signal peptide" evidence="1">
    <location>
        <begin position="1"/>
        <end position="29"/>
    </location>
</feature>
<evidence type="ECO:0008006" key="4">
    <source>
        <dbReference type="Google" id="ProtNLM"/>
    </source>
</evidence>
<sequence>MALARNPQGLKLKCTILMLLSVCVDSVVSKLYSSSKSASCQAARGQRWLTGNNASHQAVQKPTRQSHGSRPVTLGLCSLLSFCSVKSYPCKIIATVA</sequence>
<keyword evidence="3" id="KW-1185">Reference proteome</keyword>
<gene>
    <name evidence="2" type="ORF">DFH07DRAFT_850319</name>
</gene>
<name>A0AAD7HX31_9AGAR</name>
<accession>A0AAD7HX31</accession>
<evidence type="ECO:0000256" key="1">
    <source>
        <dbReference type="SAM" id="SignalP"/>
    </source>
</evidence>
<keyword evidence="1" id="KW-0732">Signal</keyword>
<organism evidence="2 3">
    <name type="scientific">Mycena maculata</name>
    <dbReference type="NCBI Taxonomy" id="230809"/>
    <lineage>
        <taxon>Eukaryota</taxon>
        <taxon>Fungi</taxon>
        <taxon>Dikarya</taxon>
        <taxon>Basidiomycota</taxon>
        <taxon>Agaricomycotina</taxon>
        <taxon>Agaricomycetes</taxon>
        <taxon>Agaricomycetidae</taxon>
        <taxon>Agaricales</taxon>
        <taxon>Marasmiineae</taxon>
        <taxon>Mycenaceae</taxon>
        <taxon>Mycena</taxon>
    </lineage>
</organism>
<evidence type="ECO:0000313" key="3">
    <source>
        <dbReference type="Proteomes" id="UP001215280"/>
    </source>
</evidence>
<reference evidence="2" key="1">
    <citation type="submission" date="2023-03" db="EMBL/GenBank/DDBJ databases">
        <title>Massive genome expansion in bonnet fungi (Mycena s.s.) driven by repeated elements and novel gene families across ecological guilds.</title>
        <authorList>
            <consortium name="Lawrence Berkeley National Laboratory"/>
            <person name="Harder C.B."/>
            <person name="Miyauchi S."/>
            <person name="Viragh M."/>
            <person name="Kuo A."/>
            <person name="Thoen E."/>
            <person name="Andreopoulos B."/>
            <person name="Lu D."/>
            <person name="Skrede I."/>
            <person name="Drula E."/>
            <person name="Henrissat B."/>
            <person name="Morin E."/>
            <person name="Kohler A."/>
            <person name="Barry K."/>
            <person name="LaButti K."/>
            <person name="Morin E."/>
            <person name="Salamov A."/>
            <person name="Lipzen A."/>
            <person name="Mereny Z."/>
            <person name="Hegedus B."/>
            <person name="Baldrian P."/>
            <person name="Stursova M."/>
            <person name="Weitz H."/>
            <person name="Taylor A."/>
            <person name="Grigoriev I.V."/>
            <person name="Nagy L.G."/>
            <person name="Martin F."/>
            <person name="Kauserud H."/>
        </authorList>
    </citation>
    <scope>NUCLEOTIDE SEQUENCE</scope>
    <source>
        <strain evidence="2">CBHHK188m</strain>
    </source>
</reference>
<feature type="chain" id="PRO_5042184141" description="Secreted protein" evidence="1">
    <location>
        <begin position="30"/>
        <end position="97"/>
    </location>
</feature>
<proteinExistence type="predicted"/>
<evidence type="ECO:0000313" key="2">
    <source>
        <dbReference type="EMBL" id="KAJ7729235.1"/>
    </source>
</evidence>
<dbReference type="EMBL" id="JARJLG010000199">
    <property type="protein sequence ID" value="KAJ7729235.1"/>
    <property type="molecule type" value="Genomic_DNA"/>
</dbReference>
<dbReference type="AlphaFoldDB" id="A0AAD7HX31"/>
<dbReference type="Proteomes" id="UP001215280">
    <property type="component" value="Unassembled WGS sequence"/>
</dbReference>
<comment type="caution">
    <text evidence="2">The sequence shown here is derived from an EMBL/GenBank/DDBJ whole genome shotgun (WGS) entry which is preliminary data.</text>
</comment>